<sequence length="62" mass="6882">MKNNPLLAFRVSVLVLIGIPFCFFILSAVTGNWLFFQFSIAPSIIAGLTGLLLARKELKKKD</sequence>
<evidence type="ECO:0000313" key="5">
    <source>
        <dbReference type="Proteomes" id="UP000215545"/>
    </source>
</evidence>
<dbReference type="AlphaFoldDB" id="A0A1N6NYZ2"/>
<feature type="transmembrane region" description="Helical" evidence="1">
    <location>
        <begin position="34"/>
        <end position="54"/>
    </location>
</feature>
<feature type="transmembrane region" description="Helical" evidence="1">
    <location>
        <begin position="7"/>
        <end position="28"/>
    </location>
</feature>
<protein>
    <submittedName>
        <fullName evidence="3">Uncharacterized protein</fullName>
    </submittedName>
</protein>
<keyword evidence="1" id="KW-1133">Transmembrane helix</keyword>
<evidence type="ECO:0000313" key="2">
    <source>
        <dbReference type="EMBL" id="OXS80187.1"/>
    </source>
</evidence>
<dbReference type="EMBL" id="MWSK01000001">
    <property type="protein sequence ID" value="OXS80187.1"/>
    <property type="molecule type" value="Genomic_DNA"/>
</dbReference>
<evidence type="ECO:0000313" key="4">
    <source>
        <dbReference type="Proteomes" id="UP000186385"/>
    </source>
</evidence>
<evidence type="ECO:0000256" key="1">
    <source>
        <dbReference type="SAM" id="Phobius"/>
    </source>
</evidence>
<reference evidence="3 4" key="1">
    <citation type="submission" date="2017-01" db="EMBL/GenBank/DDBJ databases">
        <authorList>
            <person name="Mah S.A."/>
            <person name="Swanson W.J."/>
            <person name="Moy G.W."/>
            <person name="Vacquier V.D."/>
        </authorList>
    </citation>
    <scope>NUCLEOTIDE SEQUENCE [LARGE SCALE GENOMIC DNA]</scope>
    <source>
        <strain evidence="3 4">NIO-1016</strain>
    </source>
</reference>
<organism evidence="3 4">
    <name type="scientific">Domibacillus enclensis</name>
    <dbReference type="NCBI Taxonomy" id="1017273"/>
    <lineage>
        <taxon>Bacteria</taxon>
        <taxon>Bacillati</taxon>
        <taxon>Bacillota</taxon>
        <taxon>Bacilli</taxon>
        <taxon>Bacillales</taxon>
        <taxon>Bacillaceae</taxon>
        <taxon>Domibacillus</taxon>
    </lineage>
</organism>
<keyword evidence="5" id="KW-1185">Reference proteome</keyword>
<dbReference type="STRING" id="1017273.SAMN05443094_101324"/>
<keyword evidence="1" id="KW-0472">Membrane</keyword>
<dbReference type="RefSeq" id="WP_045849502.1">
    <property type="nucleotide sequence ID" value="NZ_FTLX01000001.1"/>
</dbReference>
<dbReference type="Proteomes" id="UP000186385">
    <property type="component" value="Unassembled WGS sequence"/>
</dbReference>
<accession>A0A1N6NYZ2</accession>
<proteinExistence type="predicted"/>
<evidence type="ECO:0000313" key="3">
    <source>
        <dbReference type="EMBL" id="SIP97345.1"/>
    </source>
</evidence>
<dbReference type="EMBL" id="FTLX01000001">
    <property type="protein sequence ID" value="SIP97345.1"/>
    <property type="molecule type" value="Genomic_DNA"/>
</dbReference>
<reference evidence="2" key="3">
    <citation type="submission" date="2017-03" db="EMBL/GenBank/DDBJ databases">
        <authorList>
            <person name="Dastager S.G."/>
            <person name="Neurgaonkar P.S."/>
            <person name="Dharne M.S."/>
        </authorList>
    </citation>
    <scope>NUCLEOTIDE SEQUENCE</scope>
    <source>
        <strain evidence="2">DSM 25145</strain>
    </source>
</reference>
<dbReference type="OrthoDB" id="2897504at2"/>
<name>A0A1N6NYZ2_9BACI</name>
<keyword evidence="1" id="KW-0812">Transmembrane</keyword>
<gene>
    <name evidence="2" type="ORF">B1B05_01535</name>
    <name evidence="3" type="ORF">SAMN05443094_101324</name>
</gene>
<dbReference type="Proteomes" id="UP000215545">
    <property type="component" value="Unassembled WGS sequence"/>
</dbReference>
<reference evidence="5" key="2">
    <citation type="submission" date="2017-03" db="EMBL/GenBank/DDBJ databases">
        <title>Bacillus sp. V-88(T) DSM27956, whole genome shotgun sequencing project.</title>
        <authorList>
            <person name="Dastager S.G."/>
            <person name="Neurgaonkar P.S."/>
            <person name="Dharne M.S."/>
        </authorList>
    </citation>
    <scope>NUCLEOTIDE SEQUENCE [LARGE SCALE GENOMIC DNA]</scope>
    <source>
        <strain evidence="5">DSM 25145</strain>
    </source>
</reference>